<feature type="compositionally biased region" description="Basic and acidic residues" evidence="13">
    <location>
        <begin position="74"/>
        <end position="83"/>
    </location>
</feature>
<evidence type="ECO:0000259" key="14">
    <source>
        <dbReference type="PROSITE" id="PS50157"/>
    </source>
</evidence>
<evidence type="ECO:0000313" key="15">
    <source>
        <dbReference type="Proteomes" id="UP000694865"/>
    </source>
</evidence>
<dbReference type="GeneID" id="102801864"/>
<name>A0ABM0MA88_SACKO</name>
<evidence type="ECO:0000256" key="3">
    <source>
        <dbReference type="ARBA" id="ARBA00022491"/>
    </source>
</evidence>
<dbReference type="PROSITE" id="PS00028">
    <property type="entry name" value="ZINC_FINGER_C2H2_1"/>
    <property type="match status" value="4"/>
</dbReference>
<dbReference type="PROSITE" id="PS50157">
    <property type="entry name" value="ZINC_FINGER_C2H2_2"/>
    <property type="match status" value="3"/>
</dbReference>
<evidence type="ECO:0000256" key="4">
    <source>
        <dbReference type="ARBA" id="ARBA00022723"/>
    </source>
</evidence>
<dbReference type="InterPro" id="IPR013087">
    <property type="entry name" value="Znf_C2H2_type"/>
</dbReference>
<feature type="region of interest" description="Disordered" evidence="13">
    <location>
        <begin position="692"/>
        <end position="718"/>
    </location>
</feature>
<reference evidence="16" key="1">
    <citation type="submission" date="2025-08" db="UniProtKB">
        <authorList>
            <consortium name="RefSeq"/>
        </authorList>
    </citation>
    <scope>IDENTIFICATION</scope>
    <source>
        <tissue evidence="16">Testes</tissue>
    </source>
</reference>
<feature type="domain" description="C2H2-type" evidence="14">
    <location>
        <begin position="178"/>
        <end position="207"/>
    </location>
</feature>
<comment type="similarity">
    <text evidence="1">Belongs to the teashirt C2H2-type zinc-finger protein family.</text>
</comment>
<feature type="region of interest" description="Disordered" evidence="13">
    <location>
        <begin position="61"/>
        <end position="92"/>
    </location>
</feature>
<feature type="compositionally biased region" description="Low complexity" evidence="13">
    <location>
        <begin position="890"/>
        <end position="901"/>
    </location>
</feature>
<dbReference type="PANTHER" id="PTHR12487:SF7">
    <property type="entry name" value="PROTEIN TEASHIRT-RELATED"/>
    <property type="match status" value="1"/>
</dbReference>
<feature type="domain" description="C2H2-type" evidence="14">
    <location>
        <begin position="254"/>
        <end position="283"/>
    </location>
</feature>
<keyword evidence="11" id="KW-0539">Nucleus</keyword>
<keyword evidence="6 12" id="KW-0863">Zinc-finger</keyword>
<evidence type="ECO:0000256" key="8">
    <source>
        <dbReference type="ARBA" id="ARBA00023015"/>
    </source>
</evidence>
<evidence type="ECO:0000256" key="1">
    <source>
        <dbReference type="ARBA" id="ARBA00007158"/>
    </source>
</evidence>
<sequence length="946" mass="106049">MPRRKQQSPKRLKTCLETGQEMDVDDDKLDDDDVCNVSMDAEDADDEGDGEKYGIRKYIKRKKNYERGNGGRQESYRDERDTLSDYSDEEDRPLNLSGLMGLKATVEPHHIVHYLPSTPPNGVQERDSDEANAQAAAVAASIALKSGEQTNLSAAHATWVQSVQEMMSAENMGEETISHCLECNSRFVSNDELLVHLQETGHITGRPLDPSVNDVSTCKGYDLCIGPNGQLFSKCFLRRQQKRSTETGTNVCNLRCKQCSKTFPTLLALTLHMKELKHFNPNRGNRRKKPKTHHLDYEEEIQVDKVMKCMVCNRSFDNLQDLTMHMMETEHFSRVPGYKTETLLQQQQEQLQQEQEAEELIPEEKEENPLVESEKKMRVIVSDPPVIAAARAIRKVASEAKTHSSTVNMSPITTHRTVLDGLSTPMPPNHSNHRGMTVRARLQNKTNNSRVLRCLACDHSFDNIHSLTKHMTITGHYQKTSDDGLLSQSTMPLEANGNMVKWELVSTVPTSNGIYTHVKSKVISHSIKREAETPDHSEGRSESPQLKQRLRNTPPLTDEIAAKNPTSTHNVPEPDIRIPTNRSREVKYLNPDHFEFQMRNNLNPLGNLEALVHGATMGRFSMRTANNIPMSMKLPERAHTVHWTHLPMNLNNPSYDCPVPLKSSHASGQCNRSNNCNDRNCNFFATMASEDKPLDFSMPKQPRNNKNESNSRDNNNRTYNAAPLVTIKAEPRDTMEVQAEPLALTVKKKKTDTENKAKVESRYEGLASKIKTEQTSSESVRRSPRVHSISNKKVKQEYMITPLEASSEGRVRDRNKTKNCSPERLTKSKHSVTSCDAVDAPRTVYPQVNQNGYLATTKGGVLPMGTGAYEGQNDDPLKAMNKLVQNAVVGRQSPGSRQSSRIDNTGTPDGETECGLKIALFGPIMGNDDVASNPLEEIDKLVNAAI</sequence>
<dbReference type="InterPro" id="IPR027008">
    <property type="entry name" value="Teashirt_fam"/>
</dbReference>
<evidence type="ECO:0000256" key="13">
    <source>
        <dbReference type="SAM" id="MobiDB-lite"/>
    </source>
</evidence>
<evidence type="ECO:0000256" key="12">
    <source>
        <dbReference type="PROSITE-ProRule" id="PRU00042"/>
    </source>
</evidence>
<evidence type="ECO:0000256" key="9">
    <source>
        <dbReference type="ARBA" id="ARBA00023125"/>
    </source>
</evidence>
<evidence type="ECO:0000256" key="11">
    <source>
        <dbReference type="ARBA" id="ARBA00023242"/>
    </source>
</evidence>
<keyword evidence="15" id="KW-1185">Reference proteome</keyword>
<dbReference type="SUPFAM" id="SSF57667">
    <property type="entry name" value="beta-beta-alpha zinc fingers"/>
    <property type="match status" value="1"/>
</dbReference>
<feature type="compositionally biased region" description="Basic and acidic residues" evidence="13">
    <location>
        <begin position="527"/>
        <end position="541"/>
    </location>
</feature>
<dbReference type="Gene3D" id="3.30.160.60">
    <property type="entry name" value="Classic Zinc Finger"/>
    <property type="match status" value="1"/>
</dbReference>
<keyword evidence="2" id="KW-0217">Developmental protein</keyword>
<keyword evidence="8" id="KW-0805">Transcription regulation</keyword>
<evidence type="ECO:0000256" key="10">
    <source>
        <dbReference type="ARBA" id="ARBA00023163"/>
    </source>
</evidence>
<dbReference type="SMART" id="SM00355">
    <property type="entry name" value="ZnF_C2H2"/>
    <property type="match status" value="4"/>
</dbReference>
<evidence type="ECO:0000256" key="7">
    <source>
        <dbReference type="ARBA" id="ARBA00022833"/>
    </source>
</evidence>
<protein>
    <submittedName>
        <fullName evidence="16">Teashirt homolog 1-like</fullName>
    </submittedName>
</protein>
<evidence type="ECO:0000256" key="5">
    <source>
        <dbReference type="ARBA" id="ARBA00022737"/>
    </source>
</evidence>
<keyword evidence="10" id="KW-0804">Transcription</keyword>
<dbReference type="InterPro" id="IPR036236">
    <property type="entry name" value="Znf_C2H2_sf"/>
</dbReference>
<dbReference type="PANTHER" id="PTHR12487">
    <property type="entry name" value="TEASHIRT-RELATED"/>
    <property type="match status" value="1"/>
</dbReference>
<keyword evidence="5" id="KW-0677">Repeat</keyword>
<dbReference type="Proteomes" id="UP000694865">
    <property type="component" value="Unplaced"/>
</dbReference>
<keyword evidence="7" id="KW-0862">Zinc</keyword>
<feature type="region of interest" description="Disordered" evidence="13">
    <location>
        <begin position="526"/>
        <end position="577"/>
    </location>
</feature>
<feature type="region of interest" description="Disordered" evidence="13">
    <location>
        <begin position="1"/>
        <end position="32"/>
    </location>
</feature>
<evidence type="ECO:0000256" key="2">
    <source>
        <dbReference type="ARBA" id="ARBA00022473"/>
    </source>
</evidence>
<keyword evidence="4" id="KW-0479">Metal-binding</keyword>
<feature type="compositionally biased region" description="Acidic residues" evidence="13">
    <location>
        <begin position="20"/>
        <end position="32"/>
    </location>
</feature>
<dbReference type="Pfam" id="PF13912">
    <property type="entry name" value="zf-C2H2_6"/>
    <property type="match status" value="2"/>
</dbReference>
<dbReference type="RefSeq" id="XP_006816929.1">
    <property type="nucleotide sequence ID" value="XM_006816866.1"/>
</dbReference>
<evidence type="ECO:0000256" key="6">
    <source>
        <dbReference type="ARBA" id="ARBA00022771"/>
    </source>
</evidence>
<accession>A0ABM0MA88</accession>
<feature type="compositionally biased region" description="Basic residues" evidence="13">
    <location>
        <begin position="1"/>
        <end position="13"/>
    </location>
</feature>
<gene>
    <name evidence="16" type="primary">LOC102801864</name>
</gene>
<evidence type="ECO:0000313" key="16">
    <source>
        <dbReference type="RefSeq" id="XP_006816929.1"/>
    </source>
</evidence>
<keyword evidence="3" id="KW-0678">Repressor</keyword>
<feature type="compositionally biased region" description="Basic and acidic residues" evidence="13">
    <location>
        <begin position="705"/>
        <end position="715"/>
    </location>
</feature>
<proteinExistence type="inferred from homology"/>
<organism evidence="15 16">
    <name type="scientific">Saccoglossus kowalevskii</name>
    <name type="common">Acorn worm</name>
    <dbReference type="NCBI Taxonomy" id="10224"/>
    <lineage>
        <taxon>Eukaryota</taxon>
        <taxon>Metazoa</taxon>
        <taxon>Hemichordata</taxon>
        <taxon>Enteropneusta</taxon>
        <taxon>Harrimaniidae</taxon>
        <taxon>Saccoglossus</taxon>
    </lineage>
</organism>
<feature type="region of interest" description="Disordered" evidence="13">
    <location>
        <begin position="890"/>
        <end position="910"/>
    </location>
</feature>
<keyword evidence="9" id="KW-0238">DNA-binding</keyword>
<feature type="domain" description="C2H2-type" evidence="14">
    <location>
        <begin position="307"/>
        <end position="336"/>
    </location>
</feature>